<comment type="pathway">
    <text evidence="1">Lipid metabolism; fatty acid metabolism.</text>
</comment>
<evidence type="ECO:0000313" key="9">
    <source>
        <dbReference type="Proteomes" id="UP000188533"/>
    </source>
</evidence>
<sequence length="653" mass="70186">MLSRNLLSSSRSIRAMSTQVPRGLAAVLEKKPDDVVITFAKRTATGRAKKGQLKDVPVDEMLYHLFKATISGAKIDPAKVDDICVGTCHPPSPLYLSRASALAAGFPHTVPISTVNRLCSSGLMSIRNIAQSIKSGEITLGIAAGSDSMSLNARPTPEISAVVDEHPEAHDCVQPMGWTSEMASDIHKAASCLFTKYQVAEVYKVPREKQDYYALISHTRANEASTKGIFAEEIVPITVRGTTISVDDTIRPGVTAEGLAALKPAFPQWSPGTTTAGNASGVGDGAAVCVLTTRANAEKEGMEILGKYVTSAVVLEMAGLTKEDIDVYEINEAFASQFAYCVEELGIPIEKINPNGGAIAISHPLGMTGTRQVVTGLAELKRKNKKLLVTRFRLNWVTTNWESPTGLPKDAPLTAFGVAQARELANYFSSLDEDQRPTLIFSSPYYRCLQTSQPSAQALGLPIYVEHGISEWYSPVVPNTGLHPRPASASALKAYISEIDSDAWSSIYYPTRKGEDVDQIHERAHSVLSDLISEVESRFPNHRRVLLVSHAATVIALARDLAGDRELPLRVGCCTLSEFSRKVGGAGSGSWEVKKLAEAGFLTGGVQRDWGLEDIQIADGKVIEDPGIPGSELEVDEPVGSMLRATSSVASNL</sequence>
<feature type="domain" description="Thiolase N-terminal" evidence="6">
    <location>
        <begin position="35"/>
        <end position="294"/>
    </location>
</feature>
<dbReference type="SUPFAM" id="SSF53254">
    <property type="entry name" value="Phosphoglycerate mutase-like"/>
    <property type="match status" value="1"/>
</dbReference>
<dbReference type="EMBL" id="BDGU01000150">
    <property type="protein sequence ID" value="GAW03701.1"/>
    <property type="molecule type" value="Genomic_DNA"/>
</dbReference>
<dbReference type="Gene3D" id="3.40.47.10">
    <property type="match status" value="2"/>
</dbReference>
<evidence type="ECO:0000256" key="3">
    <source>
        <dbReference type="ARBA" id="ARBA00022679"/>
    </source>
</evidence>
<dbReference type="InterPro" id="IPR020615">
    <property type="entry name" value="Thiolase_acyl_enz_int_AS"/>
</dbReference>
<reference evidence="8 9" key="1">
    <citation type="submission" date="2016-08" db="EMBL/GenBank/DDBJ databases">
        <authorList>
            <consortium name="Lentinula edodes genome sequencing consortium"/>
            <person name="Sakamoto Y."/>
            <person name="Nakade K."/>
            <person name="Sato S."/>
            <person name="Yoshida Y."/>
            <person name="Miyazaki K."/>
            <person name="Natsume S."/>
            <person name="Konno N."/>
        </authorList>
    </citation>
    <scope>NUCLEOTIDE SEQUENCE [LARGE SCALE GENOMIC DNA]</scope>
    <source>
        <strain evidence="8 9">NBRC 111202</strain>
    </source>
</reference>
<dbReference type="Proteomes" id="UP000188533">
    <property type="component" value="Unassembled WGS sequence"/>
</dbReference>
<reference evidence="8 9" key="2">
    <citation type="submission" date="2017-02" db="EMBL/GenBank/DDBJ databases">
        <title>A genome survey and senescence transcriptome analysis in Lentinula edodes.</title>
        <authorList>
            <person name="Sakamoto Y."/>
            <person name="Nakade K."/>
            <person name="Sato S."/>
            <person name="Yoshida Y."/>
            <person name="Miyazaki K."/>
            <person name="Natsume S."/>
            <person name="Konno N."/>
        </authorList>
    </citation>
    <scope>NUCLEOTIDE SEQUENCE [LARGE SCALE GENOMIC DNA]</scope>
    <source>
        <strain evidence="8 9">NBRC 111202</strain>
    </source>
</reference>
<gene>
    <name evidence="8" type="ORF">LENED_005443</name>
</gene>
<dbReference type="GO" id="GO:0003988">
    <property type="term" value="F:acetyl-CoA C-acyltransferase activity"/>
    <property type="evidence" value="ECO:0007669"/>
    <property type="project" value="UniProtKB-EC"/>
</dbReference>
<accession>A0A1Q3E946</accession>
<dbReference type="PANTHER" id="PTHR43853:SF10">
    <property type="entry name" value="ACETYL-COA C-ACETYLTRANSFERASE"/>
    <property type="match status" value="1"/>
</dbReference>
<dbReference type="STRING" id="5353.A0A1Q3E946"/>
<dbReference type="InterPro" id="IPR020616">
    <property type="entry name" value="Thiolase_N"/>
</dbReference>
<dbReference type="NCBIfam" id="TIGR01930">
    <property type="entry name" value="AcCoA-C-Actrans"/>
    <property type="match status" value="1"/>
</dbReference>
<dbReference type="InterPro" id="IPR029033">
    <property type="entry name" value="His_PPase_superfam"/>
</dbReference>
<dbReference type="InterPro" id="IPR002155">
    <property type="entry name" value="Thiolase"/>
</dbReference>
<evidence type="ECO:0000313" key="8">
    <source>
        <dbReference type="EMBL" id="GAW03701.1"/>
    </source>
</evidence>
<keyword evidence="3" id="KW-0808">Transferase</keyword>
<dbReference type="InterPro" id="IPR020617">
    <property type="entry name" value="Thiolase_C"/>
</dbReference>
<evidence type="ECO:0000256" key="1">
    <source>
        <dbReference type="ARBA" id="ARBA00004872"/>
    </source>
</evidence>
<feature type="domain" description="Thiolase C-terminal" evidence="7">
    <location>
        <begin position="295"/>
        <end position="389"/>
    </location>
</feature>
<keyword evidence="9" id="KW-1185">Reference proteome</keyword>
<organism evidence="8 9">
    <name type="scientific">Lentinula edodes</name>
    <name type="common">Shiitake mushroom</name>
    <name type="synonym">Lentinus edodes</name>
    <dbReference type="NCBI Taxonomy" id="5353"/>
    <lineage>
        <taxon>Eukaryota</taxon>
        <taxon>Fungi</taxon>
        <taxon>Dikarya</taxon>
        <taxon>Basidiomycota</taxon>
        <taxon>Agaricomycotina</taxon>
        <taxon>Agaricomycetes</taxon>
        <taxon>Agaricomycetidae</taxon>
        <taxon>Agaricales</taxon>
        <taxon>Marasmiineae</taxon>
        <taxon>Omphalotaceae</taxon>
        <taxon>Lentinula</taxon>
    </lineage>
</organism>
<dbReference type="CDD" id="cd07067">
    <property type="entry name" value="HP_PGM_like"/>
    <property type="match status" value="1"/>
</dbReference>
<evidence type="ECO:0000256" key="5">
    <source>
        <dbReference type="ARBA" id="ARBA00047605"/>
    </source>
</evidence>
<dbReference type="Pfam" id="PF02803">
    <property type="entry name" value="Thiolase_C"/>
    <property type="match status" value="1"/>
</dbReference>
<dbReference type="InterPro" id="IPR050215">
    <property type="entry name" value="Thiolase-like_sf_Thiolase"/>
</dbReference>
<dbReference type="GO" id="GO:0005777">
    <property type="term" value="C:peroxisome"/>
    <property type="evidence" value="ECO:0007669"/>
    <property type="project" value="TreeGrafter"/>
</dbReference>
<evidence type="ECO:0000259" key="6">
    <source>
        <dbReference type="Pfam" id="PF00108"/>
    </source>
</evidence>
<evidence type="ECO:0000256" key="2">
    <source>
        <dbReference type="ARBA" id="ARBA00010982"/>
    </source>
</evidence>
<dbReference type="CDD" id="cd00751">
    <property type="entry name" value="thiolase"/>
    <property type="match status" value="1"/>
</dbReference>
<evidence type="ECO:0000256" key="4">
    <source>
        <dbReference type="ARBA" id="ARBA00023315"/>
    </source>
</evidence>
<dbReference type="Gene3D" id="3.40.50.1240">
    <property type="entry name" value="Phosphoglycerate mutase-like"/>
    <property type="match status" value="1"/>
</dbReference>
<dbReference type="PROSITE" id="PS00098">
    <property type="entry name" value="THIOLASE_1"/>
    <property type="match status" value="1"/>
</dbReference>
<comment type="caution">
    <text evidence="8">The sequence shown here is derived from an EMBL/GenBank/DDBJ whole genome shotgun (WGS) entry which is preliminary data.</text>
</comment>
<dbReference type="Pfam" id="PF00108">
    <property type="entry name" value="Thiolase_N"/>
    <property type="match status" value="1"/>
</dbReference>
<proteinExistence type="inferred from homology"/>
<dbReference type="AlphaFoldDB" id="A0A1Q3E946"/>
<comment type="catalytic activity">
    <reaction evidence="5">
        <text>an acyl-CoA + acetyl-CoA = a 3-oxoacyl-CoA + CoA</text>
        <dbReference type="Rhea" id="RHEA:21564"/>
        <dbReference type="ChEBI" id="CHEBI:57287"/>
        <dbReference type="ChEBI" id="CHEBI:57288"/>
        <dbReference type="ChEBI" id="CHEBI:58342"/>
        <dbReference type="ChEBI" id="CHEBI:90726"/>
        <dbReference type="EC" id="2.3.1.16"/>
    </reaction>
</comment>
<dbReference type="GO" id="GO:0006635">
    <property type="term" value="P:fatty acid beta-oxidation"/>
    <property type="evidence" value="ECO:0007669"/>
    <property type="project" value="TreeGrafter"/>
</dbReference>
<name>A0A1Q3E946_LENED</name>
<dbReference type="Pfam" id="PF00300">
    <property type="entry name" value="His_Phos_1"/>
    <property type="match status" value="1"/>
</dbReference>
<dbReference type="SMART" id="SM00855">
    <property type="entry name" value="PGAM"/>
    <property type="match status" value="1"/>
</dbReference>
<evidence type="ECO:0000259" key="7">
    <source>
        <dbReference type="Pfam" id="PF02803"/>
    </source>
</evidence>
<keyword evidence="4" id="KW-0012">Acyltransferase</keyword>
<protein>
    <submittedName>
        <fullName evidence="8">3-ketoacyl-thiolase</fullName>
    </submittedName>
</protein>
<comment type="similarity">
    <text evidence="2">Belongs to the thiolase-like superfamily. Thiolase family.</text>
</comment>
<dbReference type="SUPFAM" id="SSF53901">
    <property type="entry name" value="Thiolase-like"/>
    <property type="match status" value="2"/>
</dbReference>
<dbReference type="GO" id="GO:0010124">
    <property type="term" value="P:phenylacetate catabolic process"/>
    <property type="evidence" value="ECO:0007669"/>
    <property type="project" value="TreeGrafter"/>
</dbReference>
<dbReference type="InterPro" id="IPR013078">
    <property type="entry name" value="His_Pase_superF_clade-1"/>
</dbReference>
<dbReference type="PANTHER" id="PTHR43853">
    <property type="entry name" value="3-KETOACYL-COA THIOLASE, PEROXISOMAL"/>
    <property type="match status" value="1"/>
</dbReference>
<dbReference type="InterPro" id="IPR016039">
    <property type="entry name" value="Thiolase-like"/>
</dbReference>